<feature type="modified residue" description="4-aspartylphosphate" evidence="2">
    <location>
        <position position="58"/>
    </location>
</feature>
<proteinExistence type="predicted"/>
<evidence type="ECO:0000259" key="3">
    <source>
        <dbReference type="PROSITE" id="PS50110"/>
    </source>
</evidence>
<evidence type="ECO:0000256" key="1">
    <source>
        <dbReference type="ARBA" id="ARBA00023125"/>
    </source>
</evidence>
<protein>
    <submittedName>
        <fullName evidence="4">DNA-binding NarL/FixJ family response regulator</fullName>
    </submittedName>
</protein>
<dbReference type="SUPFAM" id="SSF46894">
    <property type="entry name" value="C-terminal effector domain of the bipartite response regulators"/>
    <property type="match status" value="1"/>
</dbReference>
<keyword evidence="1 4" id="KW-0238">DNA-binding</keyword>
<organism evidence="4 5">
    <name type="scientific">Saccharothrix algeriensis</name>
    <dbReference type="NCBI Taxonomy" id="173560"/>
    <lineage>
        <taxon>Bacteria</taxon>
        <taxon>Bacillati</taxon>
        <taxon>Actinomycetota</taxon>
        <taxon>Actinomycetes</taxon>
        <taxon>Pseudonocardiales</taxon>
        <taxon>Pseudonocardiaceae</taxon>
        <taxon>Saccharothrix</taxon>
    </lineage>
</organism>
<reference evidence="4 5" key="1">
    <citation type="submission" date="2021-01" db="EMBL/GenBank/DDBJ databases">
        <title>Sequencing the genomes of 1000 actinobacteria strains.</title>
        <authorList>
            <person name="Klenk H.-P."/>
        </authorList>
    </citation>
    <scope>NUCLEOTIDE SEQUENCE [LARGE SCALE GENOMIC DNA]</scope>
    <source>
        <strain evidence="4 5">DSM 44581</strain>
    </source>
</reference>
<dbReference type="Gene3D" id="3.40.50.2300">
    <property type="match status" value="1"/>
</dbReference>
<dbReference type="InterPro" id="IPR000792">
    <property type="entry name" value="Tscrpt_reg_LuxR_C"/>
</dbReference>
<dbReference type="PROSITE" id="PS50110">
    <property type="entry name" value="RESPONSE_REGULATORY"/>
    <property type="match status" value="1"/>
</dbReference>
<dbReference type="InterPro" id="IPR051015">
    <property type="entry name" value="EvgA-like"/>
</dbReference>
<dbReference type="RefSeq" id="WP_204841483.1">
    <property type="nucleotide sequence ID" value="NZ_JAFBCL010000001.1"/>
</dbReference>
<dbReference type="InterPro" id="IPR001789">
    <property type="entry name" value="Sig_transdc_resp-reg_receiver"/>
</dbReference>
<dbReference type="PANTHER" id="PTHR45566:SF2">
    <property type="entry name" value="NARL SUBFAMILY"/>
    <property type="match status" value="1"/>
</dbReference>
<dbReference type="Proteomes" id="UP001195724">
    <property type="component" value="Unassembled WGS sequence"/>
</dbReference>
<dbReference type="InterPro" id="IPR011006">
    <property type="entry name" value="CheY-like_superfamily"/>
</dbReference>
<dbReference type="PANTHER" id="PTHR45566">
    <property type="entry name" value="HTH-TYPE TRANSCRIPTIONAL REGULATOR YHJB-RELATED"/>
    <property type="match status" value="1"/>
</dbReference>
<dbReference type="Pfam" id="PF00196">
    <property type="entry name" value="GerE"/>
    <property type="match status" value="1"/>
</dbReference>
<evidence type="ECO:0000256" key="2">
    <source>
        <dbReference type="PROSITE-ProRule" id="PRU00169"/>
    </source>
</evidence>
<keyword evidence="2" id="KW-0597">Phosphoprotein</keyword>
<gene>
    <name evidence="4" type="ORF">JOE68_001382</name>
</gene>
<sequence length="225" mass="24613">MDRQLTTAVILENHPVVTDGVRGWCEDATPPISIIDAGTNLNHAWTGPGGSADVVIFDLCMRVEGTPEFGELDKLVRHGRNVVVFSGKTAPEMVLRCTRMGAKAFITKDEGKQHLIPAIRAAAKGGHYTAPEHSGIMASDRSPQRPNFTHREMEVMITWCTGASIPQVARRLNISQSSVRSYLARAQGRYADTGRYAGRKIHMLARLIEDEHLKTSDVGAPDGDL</sequence>
<evidence type="ECO:0000313" key="4">
    <source>
        <dbReference type="EMBL" id="MBM7810517.1"/>
    </source>
</evidence>
<dbReference type="InterPro" id="IPR016032">
    <property type="entry name" value="Sig_transdc_resp-reg_C-effctor"/>
</dbReference>
<dbReference type="SUPFAM" id="SSF52172">
    <property type="entry name" value="CheY-like"/>
    <property type="match status" value="1"/>
</dbReference>
<dbReference type="Pfam" id="PF00072">
    <property type="entry name" value="Response_reg"/>
    <property type="match status" value="1"/>
</dbReference>
<keyword evidence="5" id="KW-1185">Reference proteome</keyword>
<evidence type="ECO:0000313" key="5">
    <source>
        <dbReference type="Proteomes" id="UP001195724"/>
    </source>
</evidence>
<dbReference type="GO" id="GO:0003677">
    <property type="term" value="F:DNA binding"/>
    <property type="evidence" value="ECO:0007669"/>
    <property type="project" value="UniProtKB-KW"/>
</dbReference>
<accession>A0ABS2S2Q4</accession>
<comment type="caution">
    <text evidence="4">The sequence shown here is derived from an EMBL/GenBank/DDBJ whole genome shotgun (WGS) entry which is preliminary data.</text>
</comment>
<dbReference type="EMBL" id="JAFBCL010000001">
    <property type="protein sequence ID" value="MBM7810517.1"/>
    <property type="molecule type" value="Genomic_DNA"/>
</dbReference>
<name>A0ABS2S2Q4_9PSEU</name>
<feature type="domain" description="Response regulatory" evidence="3">
    <location>
        <begin position="7"/>
        <end position="123"/>
    </location>
</feature>